<dbReference type="GO" id="GO:0035243">
    <property type="term" value="F:protein-arginine omega-N symmetric methyltransferase activity"/>
    <property type="evidence" value="ECO:0007669"/>
    <property type="project" value="TreeGrafter"/>
</dbReference>
<protein>
    <submittedName>
        <fullName evidence="3">ATP synthase subunit beta</fullName>
    </submittedName>
</protein>
<proteinExistence type="predicted"/>
<dbReference type="InterPro" id="IPR003788">
    <property type="entry name" value="NDUFAF7"/>
</dbReference>
<dbReference type="Gene3D" id="3.40.50.12710">
    <property type="match status" value="1"/>
</dbReference>
<dbReference type="EMBL" id="BMMF01000003">
    <property type="protein sequence ID" value="GGK25044.1"/>
    <property type="molecule type" value="Genomic_DNA"/>
</dbReference>
<accession>A0A917Q5C1</accession>
<keyword evidence="2" id="KW-0808">Transferase</keyword>
<reference evidence="3 4" key="1">
    <citation type="journal article" date="2014" name="Int. J. Syst. Evol. Microbiol.">
        <title>Complete genome sequence of Corynebacterium casei LMG S-19264T (=DSM 44701T), isolated from a smear-ripened cheese.</title>
        <authorList>
            <consortium name="US DOE Joint Genome Institute (JGI-PGF)"/>
            <person name="Walter F."/>
            <person name="Albersmeier A."/>
            <person name="Kalinowski J."/>
            <person name="Ruckert C."/>
        </authorList>
    </citation>
    <scope>NUCLEOTIDE SEQUENCE [LARGE SCALE GENOMIC DNA]</scope>
    <source>
        <strain evidence="3 4">CGMCC 1.9161</strain>
    </source>
</reference>
<keyword evidence="4" id="KW-1185">Reference proteome</keyword>
<name>A0A917Q5C1_9HYPH</name>
<dbReference type="Pfam" id="PF02636">
    <property type="entry name" value="Methyltransf_28"/>
    <property type="match status" value="1"/>
</dbReference>
<dbReference type="InterPro" id="IPR029063">
    <property type="entry name" value="SAM-dependent_MTases_sf"/>
</dbReference>
<dbReference type="GO" id="GO:0032259">
    <property type="term" value="P:methylation"/>
    <property type="evidence" value="ECO:0007669"/>
    <property type="project" value="UniProtKB-KW"/>
</dbReference>
<dbReference type="Proteomes" id="UP000600449">
    <property type="component" value="Unassembled WGS sequence"/>
</dbReference>
<keyword evidence="1" id="KW-0489">Methyltransferase</keyword>
<comment type="caution">
    <text evidence="3">The sequence shown here is derived from an EMBL/GenBank/DDBJ whole genome shotgun (WGS) entry which is preliminary data.</text>
</comment>
<organism evidence="3 4">
    <name type="scientific">Salinarimonas ramus</name>
    <dbReference type="NCBI Taxonomy" id="690164"/>
    <lineage>
        <taxon>Bacteria</taxon>
        <taxon>Pseudomonadati</taxon>
        <taxon>Pseudomonadota</taxon>
        <taxon>Alphaproteobacteria</taxon>
        <taxon>Hyphomicrobiales</taxon>
        <taxon>Salinarimonadaceae</taxon>
        <taxon>Salinarimonas</taxon>
    </lineage>
</organism>
<dbReference type="PANTHER" id="PTHR12049:SF7">
    <property type="entry name" value="PROTEIN ARGININE METHYLTRANSFERASE NDUFAF7, MITOCHONDRIAL"/>
    <property type="match status" value="1"/>
</dbReference>
<dbReference type="InterPro" id="IPR038375">
    <property type="entry name" value="NDUFAF7_sf"/>
</dbReference>
<evidence type="ECO:0000256" key="1">
    <source>
        <dbReference type="ARBA" id="ARBA00022603"/>
    </source>
</evidence>
<evidence type="ECO:0000313" key="4">
    <source>
        <dbReference type="Proteomes" id="UP000600449"/>
    </source>
</evidence>
<evidence type="ECO:0000313" key="3">
    <source>
        <dbReference type="EMBL" id="GGK25044.1"/>
    </source>
</evidence>
<dbReference type="RefSeq" id="WP_188910185.1">
    <property type="nucleotide sequence ID" value="NZ_BMMF01000003.1"/>
</dbReference>
<evidence type="ECO:0000256" key="2">
    <source>
        <dbReference type="ARBA" id="ARBA00022679"/>
    </source>
</evidence>
<sequence length="361" mass="37548">MTPLEREIRTLIAVEGPIPVSRYMALCLGHPTHGYYMTRDPIGMAGDFVTAPEISQMFGELVGLWAAQTWIDLGRPSPFALVELGPGRGTLMADALRAAKVAPGFLQAAAVHLVETSPVLRARQRATLASPPAALGGGVHWHASLDDVPDRPVIALANEFFDALPIRQVVRDRGAWRERLVGIDAGGALAFGLAPDADPSVSYDAPDGAVLEIAAAGAAVMRALAARIVACGGAALAIDYGHARTGFADTLQAVRRHAFADPLVDAGEADVTAHVDFAQLAQAAQDAGARVFGPVTQGALLRALGIEHRARTLASRASAKASEEIGAALTRLAGEGEDDMGVLFKALAVAHPRLSACAGFA</sequence>
<dbReference type="SUPFAM" id="SSF53335">
    <property type="entry name" value="S-adenosyl-L-methionine-dependent methyltransferases"/>
    <property type="match status" value="1"/>
</dbReference>
<gene>
    <name evidence="3" type="ORF">GCM10011322_09520</name>
</gene>
<dbReference type="PANTHER" id="PTHR12049">
    <property type="entry name" value="PROTEIN ARGININE METHYLTRANSFERASE NDUFAF7, MITOCHONDRIAL"/>
    <property type="match status" value="1"/>
</dbReference>
<dbReference type="AlphaFoldDB" id="A0A917Q5C1"/>